<proteinExistence type="predicted"/>
<feature type="chain" id="PRO_5035874713" description="EGF-like domain-containing protein" evidence="1">
    <location>
        <begin position="24"/>
        <end position="236"/>
    </location>
</feature>
<dbReference type="InterPro" id="IPR000742">
    <property type="entry name" value="EGF"/>
</dbReference>
<reference evidence="3" key="1">
    <citation type="submission" date="2020-06" db="EMBL/GenBank/DDBJ databases">
        <title>WGS assembly of Ceratodon purpureus strain R40.</title>
        <authorList>
            <person name="Carey S.B."/>
            <person name="Jenkins J."/>
            <person name="Shu S."/>
            <person name="Lovell J.T."/>
            <person name="Sreedasyam A."/>
            <person name="Maumus F."/>
            <person name="Tiley G.P."/>
            <person name="Fernandez-Pozo N."/>
            <person name="Barry K."/>
            <person name="Chen C."/>
            <person name="Wang M."/>
            <person name="Lipzen A."/>
            <person name="Daum C."/>
            <person name="Saski C.A."/>
            <person name="Payton A.C."/>
            <person name="Mcbreen J.C."/>
            <person name="Conrad R.E."/>
            <person name="Kollar L.M."/>
            <person name="Olsson S."/>
            <person name="Huttunen S."/>
            <person name="Landis J.B."/>
            <person name="Wickett N.J."/>
            <person name="Johnson M.G."/>
            <person name="Rensing S.A."/>
            <person name="Grimwood J."/>
            <person name="Schmutz J."/>
            <person name="Mcdaniel S.F."/>
        </authorList>
    </citation>
    <scope>NUCLEOTIDE SEQUENCE</scope>
    <source>
        <strain evidence="3">R40</strain>
    </source>
</reference>
<dbReference type="Proteomes" id="UP000822688">
    <property type="component" value="Chromosome 4"/>
</dbReference>
<name>A0A8T0IBH3_CERPU</name>
<dbReference type="Gene3D" id="2.10.25.10">
    <property type="entry name" value="Laminin"/>
    <property type="match status" value="1"/>
</dbReference>
<dbReference type="AlphaFoldDB" id="A0A8T0IBH3"/>
<evidence type="ECO:0000256" key="1">
    <source>
        <dbReference type="SAM" id="SignalP"/>
    </source>
</evidence>
<feature type="signal peptide" evidence="1">
    <location>
        <begin position="1"/>
        <end position="23"/>
    </location>
</feature>
<keyword evidence="4" id="KW-1185">Reference proteome</keyword>
<gene>
    <name evidence="3" type="ORF">KC19_4G127200</name>
</gene>
<organism evidence="3 4">
    <name type="scientific">Ceratodon purpureus</name>
    <name type="common">Fire moss</name>
    <name type="synonym">Dicranum purpureum</name>
    <dbReference type="NCBI Taxonomy" id="3225"/>
    <lineage>
        <taxon>Eukaryota</taxon>
        <taxon>Viridiplantae</taxon>
        <taxon>Streptophyta</taxon>
        <taxon>Embryophyta</taxon>
        <taxon>Bryophyta</taxon>
        <taxon>Bryophytina</taxon>
        <taxon>Bryopsida</taxon>
        <taxon>Dicranidae</taxon>
        <taxon>Pseudoditrichales</taxon>
        <taxon>Ditrichaceae</taxon>
        <taxon>Ceratodon</taxon>
    </lineage>
</organism>
<accession>A0A8T0IBH3</accession>
<feature type="domain" description="EGF-like" evidence="2">
    <location>
        <begin position="126"/>
        <end position="170"/>
    </location>
</feature>
<dbReference type="PANTHER" id="PTHR33881:SF17">
    <property type="entry name" value="EGF-LIKE DOMAIN-CONTAINING PROTEIN"/>
    <property type="match status" value="1"/>
</dbReference>
<dbReference type="SMART" id="SM00181">
    <property type="entry name" value="EGF"/>
    <property type="match status" value="2"/>
</dbReference>
<evidence type="ECO:0000313" key="3">
    <source>
        <dbReference type="EMBL" id="KAG0579833.1"/>
    </source>
</evidence>
<sequence length="236" mass="24126">MGKRSSISIVLIAFWASVVVVSAQSSRSTEHFTFPGQASNESCANVDCQQGTCVPNDNLIVSILFPYKCECSPGWATLQKIVPLLSIPSLPCNVPNCSLNANCAGDSPASAPSPSSSPVTSANISTCLVPGICGHGTCEPITSSNVSSSFKCVCDSGYANVLNMTGGYCVSQCELSGGCENLNITLPGLSSPPPPGAPTTATNQTANGGCRGISFDSGLCIATALAVAWSFLSSHY</sequence>
<dbReference type="PANTHER" id="PTHR33881">
    <property type="entry name" value="NEUROGENIC LOCUS NOTCH-LIKE PROTEIN"/>
    <property type="match status" value="1"/>
</dbReference>
<protein>
    <recommendedName>
        <fullName evidence="2">EGF-like domain-containing protein</fullName>
    </recommendedName>
</protein>
<keyword evidence="1" id="KW-0732">Signal</keyword>
<comment type="caution">
    <text evidence="3">The sequence shown here is derived from an EMBL/GenBank/DDBJ whole genome shotgun (WGS) entry which is preliminary data.</text>
</comment>
<feature type="domain" description="EGF-like" evidence="2">
    <location>
        <begin position="42"/>
        <end position="98"/>
    </location>
</feature>
<evidence type="ECO:0000313" key="4">
    <source>
        <dbReference type="Proteomes" id="UP000822688"/>
    </source>
</evidence>
<dbReference type="EMBL" id="CM026424">
    <property type="protein sequence ID" value="KAG0579833.1"/>
    <property type="molecule type" value="Genomic_DNA"/>
</dbReference>
<evidence type="ECO:0000259" key="2">
    <source>
        <dbReference type="SMART" id="SM00181"/>
    </source>
</evidence>